<keyword evidence="5" id="KW-1185">Reference proteome</keyword>
<name>A0ABR7WLM4_9SPHI</name>
<protein>
    <recommendedName>
        <fullName evidence="3">Carbohydrate kinase PfkB domain-containing protein</fullName>
    </recommendedName>
</protein>
<evidence type="ECO:0000313" key="4">
    <source>
        <dbReference type="EMBL" id="MBD1363066.1"/>
    </source>
</evidence>
<dbReference type="CDD" id="cd01172">
    <property type="entry name" value="RfaE_like"/>
    <property type="match status" value="1"/>
</dbReference>
<dbReference type="InterPro" id="IPR029056">
    <property type="entry name" value="Ribokinase-like"/>
</dbReference>
<dbReference type="Gene3D" id="3.40.1190.20">
    <property type="match status" value="1"/>
</dbReference>
<dbReference type="Pfam" id="PF00294">
    <property type="entry name" value="PfkB"/>
    <property type="match status" value="1"/>
</dbReference>
<proteinExistence type="predicted"/>
<feature type="domain" description="Carbohydrate kinase PfkB" evidence="3">
    <location>
        <begin position="20"/>
        <end position="290"/>
    </location>
</feature>
<organism evidence="4 5">
    <name type="scientific">Mucilaginibacter pankratovii</name>
    <dbReference type="NCBI Taxonomy" id="2772110"/>
    <lineage>
        <taxon>Bacteria</taxon>
        <taxon>Pseudomonadati</taxon>
        <taxon>Bacteroidota</taxon>
        <taxon>Sphingobacteriia</taxon>
        <taxon>Sphingobacteriales</taxon>
        <taxon>Sphingobacteriaceae</taxon>
        <taxon>Mucilaginibacter</taxon>
    </lineage>
</organism>
<reference evidence="4 5" key="1">
    <citation type="submission" date="2020-09" db="EMBL/GenBank/DDBJ databases">
        <title>Novel species of Mucilaginibacter isolated from a glacier on the Tibetan Plateau.</title>
        <authorList>
            <person name="Liu Q."/>
            <person name="Xin Y.-H."/>
        </authorList>
    </citation>
    <scope>NUCLEOTIDE SEQUENCE [LARGE SCALE GENOMIC DNA]</scope>
    <source>
        <strain evidence="4 5">ZT4R22</strain>
    </source>
</reference>
<keyword evidence="1" id="KW-0808">Transferase</keyword>
<dbReference type="PANTHER" id="PTHR46969:SF1">
    <property type="entry name" value="BIFUNCTIONAL PROTEIN HLDE"/>
    <property type="match status" value="1"/>
</dbReference>
<dbReference type="SUPFAM" id="SSF53613">
    <property type="entry name" value="Ribokinase-like"/>
    <property type="match status" value="1"/>
</dbReference>
<evidence type="ECO:0000256" key="2">
    <source>
        <dbReference type="ARBA" id="ARBA00022777"/>
    </source>
</evidence>
<accession>A0ABR7WLM4</accession>
<dbReference type="EMBL" id="JACWMY010000002">
    <property type="protein sequence ID" value="MBD1363066.1"/>
    <property type="molecule type" value="Genomic_DNA"/>
</dbReference>
<dbReference type="PANTHER" id="PTHR46969">
    <property type="entry name" value="BIFUNCTIONAL PROTEIN HLDE"/>
    <property type="match status" value="1"/>
</dbReference>
<gene>
    <name evidence="4" type="ORF">IDJ77_04515</name>
</gene>
<dbReference type="InterPro" id="IPR011913">
    <property type="entry name" value="RfaE_dom_I"/>
</dbReference>
<sequence length="310" mass="33271">MIDHYLHGKANRLSPEAPVPVVNLKSEYFTLGGAGNVVQNLVSLGAVVAVSGAIGDDIAGAQVISILNNEGVSTDGILTDKDRTTTVKTRILVDGHQLARLDKECTHNLDIVAENNLMEQLSRLIESADVVVLSDYNKGFLSSTLTRRIITVAKSFDKKVIIDPKGNNYTKYSNAFIIKPNRSELAVAAKLENIETTEALQVAANIILEQTEVENLIVTLSEEGMMIFGKQGATALPVKATEVYDVTGAGDTVLATVSYFVALGLNVVDACEIANHAAAIVIRQIGSATTTIDEIIIEIENEMHKLQAVN</sequence>
<evidence type="ECO:0000313" key="5">
    <source>
        <dbReference type="Proteomes" id="UP000606600"/>
    </source>
</evidence>
<comment type="caution">
    <text evidence="4">The sequence shown here is derived from an EMBL/GenBank/DDBJ whole genome shotgun (WGS) entry which is preliminary data.</text>
</comment>
<dbReference type="InterPro" id="IPR011611">
    <property type="entry name" value="PfkB_dom"/>
</dbReference>
<evidence type="ECO:0000256" key="1">
    <source>
        <dbReference type="ARBA" id="ARBA00022679"/>
    </source>
</evidence>
<keyword evidence="2" id="KW-0418">Kinase</keyword>
<evidence type="ECO:0000259" key="3">
    <source>
        <dbReference type="Pfam" id="PF00294"/>
    </source>
</evidence>
<dbReference type="Proteomes" id="UP000606600">
    <property type="component" value="Unassembled WGS sequence"/>
</dbReference>